<gene>
    <name evidence="3" type="ORF">B0I32_101611</name>
</gene>
<accession>A0A2T0NC52</accession>
<keyword evidence="4" id="KW-1185">Reference proteome</keyword>
<feature type="region of interest" description="Disordered" evidence="1">
    <location>
        <begin position="50"/>
        <end position="72"/>
    </location>
</feature>
<evidence type="ECO:0000313" key="4">
    <source>
        <dbReference type="Proteomes" id="UP000238312"/>
    </source>
</evidence>
<feature type="compositionally biased region" description="Basic and acidic residues" evidence="1">
    <location>
        <begin position="56"/>
        <end position="72"/>
    </location>
</feature>
<evidence type="ECO:0000259" key="2">
    <source>
        <dbReference type="Pfam" id="PF21806"/>
    </source>
</evidence>
<evidence type="ECO:0000256" key="1">
    <source>
        <dbReference type="SAM" id="MobiDB-lite"/>
    </source>
</evidence>
<feature type="domain" description="DUF6879" evidence="2">
    <location>
        <begin position="10"/>
        <end position="69"/>
    </location>
</feature>
<proteinExistence type="predicted"/>
<dbReference type="Proteomes" id="UP000238312">
    <property type="component" value="Unassembled WGS sequence"/>
</dbReference>
<evidence type="ECO:0000313" key="3">
    <source>
        <dbReference type="EMBL" id="PRX70523.1"/>
    </source>
</evidence>
<organism evidence="3 4">
    <name type="scientific">Nonomuraea fuscirosea</name>
    <dbReference type="NCBI Taxonomy" id="1291556"/>
    <lineage>
        <taxon>Bacteria</taxon>
        <taxon>Bacillati</taxon>
        <taxon>Actinomycetota</taxon>
        <taxon>Actinomycetes</taxon>
        <taxon>Streptosporangiales</taxon>
        <taxon>Streptosporangiaceae</taxon>
        <taxon>Nonomuraea</taxon>
    </lineage>
</organism>
<dbReference type="AlphaFoldDB" id="A0A2T0NC52"/>
<comment type="caution">
    <text evidence="3">The sequence shown here is derived from an EMBL/GenBank/DDBJ whole genome shotgun (WGS) entry which is preliminary data.</text>
</comment>
<protein>
    <recommendedName>
        <fullName evidence="2">DUF6879 domain-containing protein</fullName>
    </recommendedName>
</protein>
<dbReference type="EMBL" id="PVNG01000001">
    <property type="protein sequence ID" value="PRX70523.1"/>
    <property type="molecule type" value="Genomic_DNA"/>
</dbReference>
<name>A0A2T0NC52_9ACTN</name>
<dbReference type="InterPro" id="IPR049244">
    <property type="entry name" value="DUF6879"/>
</dbReference>
<reference evidence="3 4" key="1">
    <citation type="submission" date="2018-03" db="EMBL/GenBank/DDBJ databases">
        <title>Genomic Encyclopedia of Type Strains, Phase III (KMG-III): the genomes of soil and plant-associated and newly described type strains.</title>
        <authorList>
            <person name="Whitman W."/>
        </authorList>
    </citation>
    <scope>NUCLEOTIDE SEQUENCE [LARGE SCALE GENOMIC DNA]</scope>
    <source>
        <strain evidence="3 4">CGMCC 4.7104</strain>
    </source>
</reference>
<dbReference type="Pfam" id="PF21806">
    <property type="entry name" value="DUF6879"/>
    <property type="match status" value="1"/>
</dbReference>
<sequence length="72" mass="8777">MERELLMRDEFRSLWLRRRRAFRLEMSDSYGVEDEAGPFRRWLLGEPDDYAWPASRARDDDRSDPSRGERLK</sequence>